<sequence length="227" mass="25558">MRPSSISVVALIAVVGFAEINAARLRTDSYNDESSEEHLSTDRVAVSYHLKKRLTRFIRLGAMAQAISKRTKIPRNEVFNGGASEYQDITQSNGDHASHVVRVRHDNTLTRVEHTNDYVDAMEFLSHTHRVPAWANVGIGRMIDTIQSDNVNLLASIDFCAESPTRDDKKVLQDIKKKFLDAFDRKIQRLGPGVERNELVASKSAINSITPEYLFSQARRYGLESKD</sequence>
<organism evidence="2 3">
    <name type="scientific">Culex pipiens pipiens</name>
    <name type="common">Northern house mosquito</name>
    <dbReference type="NCBI Taxonomy" id="38569"/>
    <lineage>
        <taxon>Eukaryota</taxon>
        <taxon>Metazoa</taxon>
        <taxon>Ecdysozoa</taxon>
        <taxon>Arthropoda</taxon>
        <taxon>Hexapoda</taxon>
        <taxon>Insecta</taxon>
        <taxon>Pterygota</taxon>
        <taxon>Neoptera</taxon>
        <taxon>Endopterygota</taxon>
        <taxon>Diptera</taxon>
        <taxon>Nematocera</taxon>
        <taxon>Culicoidea</taxon>
        <taxon>Culicidae</taxon>
        <taxon>Culicinae</taxon>
        <taxon>Culicini</taxon>
        <taxon>Culex</taxon>
        <taxon>Culex</taxon>
    </lineage>
</organism>
<gene>
    <name evidence="2" type="ORF">pipiens_011759</name>
</gene>
<protein>
    <submittedName>
        <fullName evidence="2">Uncharacterized protein</fullName>
    </submittedName>
</protein>
<evidence type="ECO:0000313" key="3">
    <source>
        <dbReference type="Proteomes" id="UP001562425"/>
    </source>
</evidence>
<comment type="caution">
    <text evidence="2">The sequence shown here is derived from an EMBL/GenBank/DDBJ whole genome shotgun (WGS) entry which is preliminary data.</text>
</comment>
<keyword evidence="3" id="KW-1185">Reference proteome</keyword>
<feature type="chain" id="PRO_5044764261" evidence="1">
    <location>
        <begin position="23"/>
        <end position="227"/>
    </location>
</feature>
<evidence type="ECO:0000313" key="2">
    <source>
        <dbReference type="EMBL" id="KAL1394709.1"/>
    </source>
</evidence>
<keyword evidence="1" id="KW-0732">Signal</keyword>
<reference evidence="2 3" key="1">
    <citation type="submission" date="2024-05" db="EMBL/GenBank/DDBJ databases">
        <title>Culex pipiens pipiens assembly and annotation.</title>
        <authorList>
            <person name="Alout H."/>
            <person name="Durand T."/>
        </authorList>
    </citation>
    <scope>NUCLEOTIDE SEQUENCE [LARGE SCALE GENOMIC DNA]</scope>
    <source>
        <strain evidence="2">HA-2024</strain>
        <tissue evidence="2">Whole body</tissue>
    </source>
</reference>
<feature type="signal peptide" evidence="1">
    <location>
        <begin position="1"/>
        <end position="22"/>
    </location>
</feature>
<dbReference type="Proteomes" id="UP001562425">
    <property type="component" value="Unassembled WGS sequence"/>
</dbReference>
<dbReference type="EMBL" id="JBEHCU010007468">
    <property type="protein sequence ID" value="KAL1394709.1"/>
    <property type="molecule type" value="Genomic_DNA"/>
</dbReference>
<dbReference type="AlphaFoldDB" id="A0ABD1D850"/>
<evidence type="ECO:0000256" key="1">
    <source>
        <dbReference type="SAM" id="SignalP"/>
    </source>
</evidence>
<name>A0ABD1D850_CULPP</name>
<proteinExistence type="predicted"/>
<accession>A0ABD1D850</accession>
<feature type="non-terminal residue" evidence="2">
    <location>
        <position position="227"/>
    </location>
</feature>